<dbReference type="AlphaFoldDB" id="A0A8K0UXT6"/>
<dbReference type="GO" id="GO:0000776">
    <property type="term" value="C:kinetochore"/>
    <property type="evidence" value="ECO:0007669"/>
    <property type="project" value="InterPro"/>
</dbReference>
<evidence type="ECO:0000313" key="1">
    <source>
        <dbReference type="EMBL" id="KAH8105471.1"/>
    </source>
</evidence>
<reference evidence="1" key="1">
    <citation type="journal article" date="2021" name="New Phytol.">
        <title>Evolutionary innovations through gain and loss of genes in the ectomycorrhizal Boletales.</title>
        <authorList>
            <person name="Wu G."/>
            <person name="Miyauchi S."/>
            <person name="Morin E."/>
            <person name="Kuo A."/>
            <person name="Drula E."/>
            <person name="Varga T."/>
            <person name="Kohler A."/>
            <person name="Feng B."/>
            <person name="Cao Y."/>
            <person name="Lipzen A."/>
            <person name="Daum C."/>
            <person name="Hundley H."/>
            <person name="Pangilinan J."/>
            <person name="Johnson J."/>
            <person name="Barry K."/>
            <person name="LaButti K."/>
            <person name="Ng V."/>
            <person name="Ahrendt S."/>
            <person name="Min B."/>
            <person name="Choi I.G."/>
            <person name="Park H."/>
            <person name="Plett J.M."/>
            <person name="Magnuson J."/>
            <person name="Spatafora J.W."/>
            <person name="Nagy L.G."/>
            <person name="Henrissat B."/>
            <person name="Grigoriev I.V."/>
            <person name="Yang Z.L."/>
            <person name="Xu J."/>
            <person name="Martin F.M."/>
        </authorList>
    </citation>
    <scope>NUCLEOTIDE SEQUENCE</scope>
    <source>
        <strain evidence="1">KKN 215</strain>
    </source>
</reference>
<accession>A0A8K0UXT6</accession>
<keyword evidence="2" id="KW-1185">Reference proteome</keyword>
<dbReference type="Proteomes" id="UP000813824">
    <property type="component" value="Unassembled WGS sequence"/>
</dbReference>
<dbReference type="Pfam" id="PF08641">
    <property type="entry name" value="Mis14"/>
    <property type="match status" value="1"/>
</dbReference>
<protein>
    <recommendedName>
        <fullName evidence="3">Kinetochore protein mis14</fullName>
    </recommendedName>
</protein>
<sequence>MQETSMDSQHEGIPRIAVDSLEDWYRIKQSYTTAAISAFERRVASTPRSTQDIARLREHLNRFIDKTFEMSKPNVRVNGRNFEEINEDEQGMEPFDEGLDRHIWTLSGQSLNLDGEVADKRREEPERQVKLLESVLERQRAFDEKEAEELAKMGGDVEMDAGETLPEETFAEIQTVAQQTFAMVQELQQSVATQHERSTRLTTVTAEIKALKS</sequence>
<gene>
    <name evidence="1" type="ORF">BXZ70DRAFT_1075444</name>
</gene>
<dbReference type="EMBL" id="JAEVFJ010000004">
    <property type="protein sequence ID" value="KAH8105471.1"/>
    <property type="molecule type" value="Genomic_DNA"/>
</dbReference>
<dbReference type="GO" id="GO:0000070">
    <property type="term" value="P:mitotic sister chromatid segregation"/>
    <property type="evidence" value="ECO:0007669"/>
    <property type="project" value="InterPro"/>
</dbReference>
<dbReference type="OrthoDB" id="2135762at2759"/>
<proteinExistence type="predicted"/>
<comment type="caution">
    <text evidence="1">The sequence shown here is derived from an EMBL/GenBank/DDBJ whole genome shotgun (WGS) entry which is preliminary data.</text>
</comment>
<evidence type="ECO:0008006" key="3">
    <source>
        <dbReference type="Google" id="ProtNLM"/>
    </source>
</evidence>
<organism evidence="1 2">
    <name type="scientific">Cristinia sonorae</name>
    <dbReference type="NCBI Taxonomy" id="1940300"/>
    <lineage>
        <taxon>Eukaryota</taxon>
        <taxon>Fungi</taxon>
        <taxon>Dikarya</taxon>
        <taxon>Basidiomycota</taxon>
        <taxon>Agaricomycotina</taxon>
        <taxon>Agaricomycetes</taxon>
        <taxon>Agaricomycetidae</taxon>
        <taxon>Agaricales</taxon>
        <taxon>Pleurotineae</taxon>
        <taxon>Stephanosporaceae</taxon>
        <taxon>Cristinia</taxon>
    </lineage>
</organism>
<evidence type="ECO:0000313" key="2">
    <source>
        <dbReference type="Proteomes" id="UP000813824"/>
    </source>
</evidence>
<name>A0A8K0UXT6_9AGAR</name>
<dbReference type="InterPro" id="IPR013950">
    <property type="entry name" value="Mis14/Nsl1"/>
</dbReference>